<dbReference type="PANTHER" id="PTHR44998">
    <property type="match status" value="1"/>
</dbReference>
<dbReference type="PROSITE" id="PS50005">
    <property type="entry name" value="TPR"/>
    <property type="match status" value="2"/>
</dbReference>
<feature type="repeat" description="TPR" evidence="1">
    <location>
        <begin position="299"/>
        <end position="332"/>
    </location>
</feature>
<feature type="repeat" description="TPR" evidence="1">
    <location>
        <begin position="231"/>
        <end position="264"/>
    </location>
</feature>
<protein>
    <submittedName>
        <fullName evidence="3">Uncharacterized protein</fullName>
    </submittedName>
</protein>
<keyword evidence="4" id="KW-1185">Reference proteome</keyword>
<evidence type="ECO:0000256" key="2">
    <source>
        <dbReference type="SAM" id="SignalP"/>
    </source>
</evidence>
<sequence length="388" mass="45192">MYKYLIPLLVTFLMACQSSSLYSTYNKDILQDAAFPGFEQYPIESTEEIFALADDAKQFAREAIKGVRRPNEQIEALVKAIFVRSDFNLLYRADANTGAQETFANRAANCLSLSIMTYALATELDFAVRFQHIEIPEYWTRREGQSFLNSHINLQILPKADRDIIEVKRKGYEVDFDVQMTKKHDKKSLLTIAQVKSFFYNNKGSDALLNKNYLLAYAYYRAAYLEDPKQAHISANLGYLYRLNEHYTYAEYAYLQALKIDKDNLTAWQNLAYLYKYTDQPDKAAQILVRLEHKRASNPFYHLSLGDAAFERDDWQQALSYYRRALSLDKNLHEVFFGLGKTYYELGEMTRSAHFLKLAKKKARSKQEQQIYAGKIEFLRKHHLLTTS</sequence>
<dbReference type="SUPFAM" id="SSF48452">
    <property type="entry name" value="TPR-like"/>
    <property type="match status" value="1"/>
</dbReference>
<dbReference type="InterPro" id="IPR019734">
    <property type="entry name" value="TPR_rpt"/>
</dbReference>
<accession>A0A136A208</accession>
<evidence type="ECO:0000313" key="4">
    <source>
        <dbReference type="Proteomes" id="UP000070299"/>
    </source>
</evidence>
<dbReference type="InterPro" id="IPR011990">
    <property type="entry name" value="TPR-like_helical_dom_sf"/>
</dbReference>
<keyword evidence="2" id="KW-0732">Signal</keyword>
<dbReference type="PANTHER" id="PTHR44998:SF1">
    <property type="entry name" value="UDP-N-ACETYLGLUCOSAMINE--PEPTIDE N-ACETYLGLUCOSAMINYLTRANSFERASE 110 KDA SUBUNIT"/>
    <property type="match status" value="1"/>
</dbReference>
<feature type="chain" id="PRO_5007469342" evidence="2">
    <location>
        <begin position="24"/>
        <end position="388"/>
    </location>
</feature>
<keyword evidence="1" id="KW-0802">TPR repeat</keyword>
<evidence type="ECO:0000313" key="3">
    <source>
        <dbReference type="EMBL" id="KXI29265.1"/>
    </source>
</evidence>
<dbReference type="OrthoDB" id="5801251at2"/>
<feature type="signal peptide" evidence="2">
    <location>
        <begin position="1"/>
        <end position="23"/>
    </location>
</feature>
<organism evidence="3 4">
    <name type="scientific">Paraglaciecola hydrolytica</name>
    <dbReference type="NCBI Taxonomy" id="1799789"/>
    <lineage>
        <taxon>Bacteria</taxon>
        <taxon>Pseudomonadati</taxon>
        <taxon>Pseudomonadota</taxon>
        <taxon>Gammaproteobacteria</taxon>
        <taxon>Alteromonadales</taxon>
        <taxon>Alteromonadaceae</taxon>
        <taxon>Paraglaciecola</taxon>
    </lineage>
</organism>
<dbReference type="EMBL" id="LSNE01000005">
    <property type="protein sequence ID" value="KXI29265.1"/>
    <property type="molecule type" value="Genomic_DNA"/>
</dbReference>
<comment type="caution">
    <text evidence="3">The sequence shown here is derived from an EMBL/GenBank/DDBJ whole genome shotgun (WGS) entry which is preliminary data.</text>
</comment>
<reference evidence="4" key="1">
    <citation type="submission" date="2016-02" db="EMBL/GenBank/DDBJ databases">
        <authorList>
            <person name="Schultz-Johansen M."/>
            <person name="Glaring M.A."/>
            <person name="Bech P.K."/>
            <person name="Stougaard P."/>
        </authorList>
    </citation>
    <scope>NUCLEOTIDE SEQUENCE [LARGE SCALE GENOMIC DNA]</scope>
    <source>
        <strain evidence="4">S66</strain>
    </source>
</reference>
<dbReference type="RefSeq" id="WP_068376458.1">
    <property type="nucleotide sequence ID" value="NZ_LSNE01000005.1"/>
</dbReference>
<dbReference type="PROSITE" id="PS51257">
    <property type="entry name" value="PROKAR_LIPOPROTEIN"/>
    <property type="match status" value="1"/>
</dbReference>
<dbReference type="SMART" id="SM00028">
    <property type="entry name" value="TPR"/>
    <property type="match status" value="5"/>
</dbReference>
<dbReference type="AlphaFoldDB" id="A0A136A208"/>
<proteinExistence type="predicted"/>
<dbReference type="Proteomes" id="UP000070299">
    <property type="component" value="Unassembled WGS sequence"/>
</dbReference>
<dbReference type="Gene3D" id="1.25.40.10">
    <property type="entry name" value="Tetratricopeptide repeat domain"/>
    <property type="match status" value="2"/>
</dbReference>
<name>A0A136A208_9ALTE</name>
<evidence type="ECO:0000256" key="1">
    <source>
        <dbReference type="PROSITE-ProRule" id="PRU00339"/>
    </source>
</evidence>
<dbReference type="Pfam" id="PF13414">
    <property type="entry name" value="TPR_11"/>
    <property type="match status" value="1"/>
</dbReference>
<gene>
    <name evidence="3" type="ORF">AX660_14060</name>
</gene>
<dbReference type="STRING" id="1799789.AX660_14060"/>